<evidence type="ECO:0000313" key="3">
    <source>
        <dbReference type="Proteomes" id="UP000677244"/>
    </source>
</evidence>
<dbReference type="InterPro" id="IPR015424">
    <property type="entry name" value="PyrdxlP-dep_Trfase"/>
</dbReference>
<dbReference type="SUPFAM" id="SSF53383">
    <property type="entry name" value="PLP-dependent transferases"/>
    <property type="match status" value="1"/>
</dbReference>
<sequence>MQPIQMVDLKQQYAKIKTEVDSAIQEVMDSTSFINGKAVHDFAAGLSKYLGVKHVIPCANGTDALQIALMALDLEPGDEVIIPSFTFIATTEVVALLQLKPVFVEVDPKTFCIDPIAIERAITPKTKAIIPVHLYGQAANMEAILEIASRHNNIPVIEDNAQAIGGDITLSNGTVKKTGTLGTIGTTSFFPSKNLGCYGDGGAIFTNDDTIAEALRMIANHGGAKRYYHDRVGCNSRLDSIQAAVLNVKLPRLDEYIAARNNAAAFYDKAFAGHSKITVPNRASYCNHVFHQYTLLLEGVDRDGLNQFLAGHNIPSMIYYPVPAHRQKMFEAFGGAKYELPITDWLTERVISLPMHTELSNEQLQFITSKVLEFINKQ</sequence>
<dbReference type="InterPro" id="IPR000653">
    <property type="entry name" value="DegT/StrS_aminotransferase"/>
</dbReference>
<proteinExistence type="inferred from homology"/>
<keyword evidence="2" id="KW-0808">Transferase</keyword>
<dbReference type="Proteomes" id="UP000677244">
    <property type="component" value="Unassembled WGS sequence"/>
</dbReference>
<name>A0ABS3YUF8_9BACT</name>
<reference evidence="2 3" key="1">
    <citation type="submission" date="2021-03" db="EMBL/GenBank/DDBJ databases">
        <title>Assistant Professor.</title>
        <authorList>
            <person name="Huq M.A."/>
        </authorList>
    </citation>
    <scope>NUCLEOTIDE SEQUENCE [LARGE SCALE GENOMIC DNA]</scope>
    <source>
        <strain evidence="2 3">MAH-29</strain>
    </source>
</reference>
<dbReference type="GO" id="GO:0008483">
    <property type="term" value="F:transaminase activity"/>
    <property type="evidence" value="ECO:0007669"/>
    <property type="project" value="UniProtKB-KW"/>
</dbReference>
<dbReference type="InterPro" id="IPR015422">
    <property type="entry name" value="PyrdxlP-dep_Trfase_small"/>
</dbReference>
<dbReference type="EMBL" id="JAGHKO010000003">
    <property type="protein sequence ID" value="MBO9201530.1"/>
    <property type="molecule type" value="Genomic_DNA"/>
</dbReference>
<evidence type="ECO:0000313" key="2">
    <source>
        <dbReference type="EMBL" id="MBO9201530.1"/>
    </source>
</evidence>
<keyword evidence="3" id="KW-1185">Reference proteome</keyword>
<gene>
    <name evidence="2" type="ORF">J7I42_14705</name>
</gene>
<dbReference type="Gene3D" id="3.90.1150.10">
    <property type="entry name" value="Aspartate Aminotransferase, domain 1"/>
    <property type="match status" value="1"/>
</dbReference>
<dbReference type="PIRSF" id="PIRSF000390">
    <property type="entry name" value="PLP_StrS"/>
    <property type="match status" value="1"/>
</dbReference>
<accession>A0ABS3YUF8</accession>
<dbReference type="RefSeq" id="WP_209139583.1">
    <property type="nucleotide sequence ID" value="NZ_JAGHKO010000003.1"/>
</dbReference>
<dbReference type="PANTHER" id="PTHR30244">
    <property type="entry name" value="TRANSAMINASE"/>
    <property type="match status" value="1"/>
</dbReference>
<dbReference type="PANTHER" id="PTHR30244:SF42">
    <property type="entry name" value="UDP-2-ACETAMIDO-2-DEOXY-3-OXO-D-GLUCURONATE AMINOTRANSFERASE"/>
    <property type="match status" value="1"/>
</dbReference>
<keyword evidence="2" id="KW-0032">Aminotransferase</keyword>
<keyword evidence="1" id="KW-0663">Pyridoxal phosphate</keyword>
<protein>
    <submittedName>
        <fullName evidence="2">DegT/DnrJ/EryC1/StrS family aminotransferase</fullName>
    </submittedName>
</protein>
<organism evidence="2 3">
    <name type="scientific">Niastella soli</name>
    <dbReference type="NCBI Taxonomy" id="2821487"/>
    <lineage>
        <taxon>Bacteria</taxon>
        <taxon>Pseudomonadati</taxon>
        <taxon>Bacteroidota</taxon>
        <taxon>Chitinophagia</taxon>
        <taxon>Chitinophagales</taxon>
        <taxon>Chitinophagaceae</taxon>
        <taxon>Niastella</taxon>
    </lineage>
</organism>
<evidence type="ECO:0000256" key="1">
    <source>
        <dbReference type="RuleBase" id="RU004508"/>
    </source>
</evidence>
<dbReference type="Gene3D" id="3.40.640.10">
    <property type="entry name" value="Type I PLP-dependent aspartate aminotransferase-like (Major domain)"/>
    <property type="match status" value="1"/>
</dbReference>
<dbReference type="CDD" id="cd00616">
    <property type="entry name" value="AHBA_syn"/>
    <property type="match status" value="1"/>
</dbReference>
<dbReference type="Pfam" id="PF01041">
    <property type="entry name" value="DegT_DnrJ_EryC1"/>
    <property type="match status" value="1"/>
</dbReference>
<comment type="caution">
    <text evidence="2">The sequence shown here is derived from an EMBL/GenBank/DDBJ whole genome shotgun (WGS) entry which is preliminary data.</text>
</comment>
<dbReference type="InterPro" id="IPR015421">
    <property type="entry name" value="PyrdxlP-dep_Trfase_major"/>
</dbReference>
<comment type="similarity">
    <text evidence="1">Belongs to the DegT/DnrJ/EryC1 family.</text>
</comment>